<dbReference type="EMBL" id="VFPM01000001">
    <property type="protein sequence ID" value="TQM64466.1"/>
    <property type="molecule type" value="Genomic_DNA"/>
</dbReference>
<keyword evidence="3" id="KW-0472">Membrane</keyword>
<keyword evidence="3" id="KW-0812">Transmembrane</keyword>
<keyword evidence="1" id="KW-0378">Hydrolase</keyword>
<comment type="caution">
    <text evidence="4">The sequence shown here is derived from an EMBL/GenBank/DDBJ whole genome shotgun (WGS) entry which is preliminary data.</text>
</comment>
<evidence type="ECO:0000256" key="1">
    <source>
        <dbReference type="ARBA" id="ARBA00022801"/>
    </source>
</evidence>
<dbReference type="Pfam" id="PF04203">
    <property type="entry name" value="Sortase"/>
    <property type="match status" value="1"/>
</dbReference>
<accession>A0A543I1L7</accession>
<gene>
    <name evidence="4" type="ORF">FBY41_0833</name>
</gene>
<dbReference type="InterPro" id="IPR005754">
    <property type="entry name" value="Sortase"/>
</dbReference>
<evidence type="ECO:0000256" key="2">
    <source>
        <dbReference type="SAM" id="MobiDB-lite"/>
    </source>
</evidence>
<name>A0A543I1L7_9MICO</name>
<keyword evidence="3" id="KW-1133">Transmembrane helix</keyword>
<evidence type="ECO:0000256" key="3">
    <source>
        <dbReference type="SAM" id="Phobius"/>
    </source>
</evidence>
<reference evidence="4 5" key="1">
    <citation type="submission" date="2019-06" db="EMBL/GenBank/DDBJ databases">
        <title>Genome sequencing of plant associated microbes to promote plant fitness in Sorghum bicolor and Oryza sativa.</title>
        <authorList>
            <person name="Coleman-Derr D."/>
        </authorList>
    </citation>
    <scope>NUCLEOTIDE SEQUENCE [LARGE SCALE GENOMIC DNA]</scope>
    <source>
        <strain evidence="4 5">KV-663</strain>
    </source>
</reference>
<feature type="region of interest" description="Disordered" evidence="2">
    <location>
        <begin position="57"/>
        <end position="109"/>
    </location>
</feature>
<dbReference type="InterPro" id="IPR042001">
    <property type="entry name" value="Sortase_F"/>
</dbReference>
<dbReference type="CDD" id="cd05829">
    <property type="entry name" value="Sortase_F"/>
    <property type="match status" value="1"/>
</dbReference>
<evidence type="ECO:0000313" key="5">
    <source>
        <dbReference type="Proteomes" id="UP000316747"/>
    </source>
</evidence>
<dbReference type="Proteomes" id="UP000316747">
    <property type="component" value="Unassembled WGS sequence"/>
</dbReference>
<keyword evidence="5" id="KW-1185">Reference proteome</keyword>
<feature type="compositionally biased region" description="Low complexity" evidence="2">
    <location>
        <begin position="60"/>
        <end position="99"/>
    </location>
</feature>
<sequence length="249" mass="26024">MTRHRTPSPVPRRMAEPGGDGRSGRSGRARGVAAALAVALLAGFVTFWLTRPSDPMSDVPAADTLAAPASPTTTTATASEPAPAQATQPSARPATQAASGSRPAPTRLTIERLDIDMPVRPVGVARDGEMALPATPADVGWYEYGPRPGDPRGATVLAAHLDMPGYGTGPIAAVEDLRRGDTLVVRSRGTSTRYAVSDVRSIRKSQLDLPALFARDGAPVLHVVTCGGTFDPDARRYDRNIVVTATPVS</sequence>
<dbReference type="SUPFAM" id="SSF63817">
    <property type="entry name" value="Sortase"/>
    <property type="match status" value="1"/>
</dbReference>
<dbReference type="Gene3D" id="2.40.260.10">
    <property type="entry name" value="Sortase"/>
    <property type="match status" value="1"/>
</dbReference>
<dbReference type="InterPro" id="IPR023365">
    <property type="entry name" value="Sortase_dom-sf"/>
</dbReference>
<protein>
    <submittedName>
        <fullName evidence="4">Sortase (Surface protein transpeptidase)</fullName>
    </submittedName>
</protein>
<organism evidence="4 5">
    <name type="scientific">Humibacillus xanthopallidus</name>
    <dbReference type="NCBI Taxonomy" id="412689"/>
    <lineage>
        <taxon>Bacteria</taxon>
        <taxon>Bacillati</taxon>
        <taxon>Actinomycetota</taxon>
        <taxon>Actinomycetes</taxon>
        <taxon>Micrococcales</taxon>
        <taxon>Intrasporangiaceae</taxon>
        <taxon>Humibacillus</taxon>
    </lineage>
</organism>
<feature type="transmembrane region" description="Helical" evidence="3">
    <location>
        <begin position="32"/>
        <end position="50"/>
    </location>
</feature>
<dbReference type="GO" id="GO:0016787">
    <property type="term" value="F:hydrolase activity"/>
    <property type="evidence" value="ECO:0007669"/>
    <property type="project" value="UniProtKB-KW"/>
</dbReference>
<evidence type="ECO:0000313" key="4">
    <source>
        <dbReference type="EMBL" id="TQM64466.1"/>
    </source>
</evidence>
<feature type="region of interest" description="Disordered" evidence="2">
    <location>
        <begin position="1"/>
        <end position="31"/>
    </location>
</feature>
<dbReference type="AlphaFoldDB" id="A0A543I1L7"/>
<proteinExistence type="predicted"/>